<dbReference type="GeneID" id="7842718"/>
<dbReference type="FunFam" id="3.90.70.10:FF:000117">
    <property type="entry name" value="Probable papain cysteine protease"/>
    <property type="match status" value="2"/>
</dbReference>
<dbReference type="InterPro" id="IPR025661">
    <property type="entry name" value="Pept_asp_AS"/>
</dbReference>
<evidence type="ECO:0000256" key="4">
    <source>
        <dbReference type="SAM" id="SignalP"/>
    </source>
</evidence>
<gene>
    <name evidence="6" type="ORF">TTHERM_00823810</name>
</gene>
<comment type="similarity">
    <text evidence="1">Belongs to the peptidase C1 family.</text>
</comment>
<dbReference type="GO" id="GO:0006508">
    <property type="term" value="P:proteolysis"/>
    <property type="evidence" value="ECO:0007669"/>
    <property type="project" value="UniProtKB-KW"/>
</dbReference>
<dbReference type="Pfam" id="PF00112">
    <property type="entry name" value="Peptidase_C1"/>
    <property type="match status" value="2"/>
</dbReference>
<keyword evidence="6" id="KW-0645">Protease</keyword>
<accession>I7LSX9</accession>
<dbReference type="STRING" id="312017.I7LSX9"/>
<proteinExistence type="inferred from homology"/>
<dbReference type="RefSeq" id="XP_001031483.1">
    <property type="nucleotide sequence ID" value="XM_001031483.3"/>
</dbReference>
<dbReference type="PROSITE" id="PS00640">
    <property type="entry name" value="THIOL_PROTEASE_ASN"/>
    <property type="match status" value="1"/>
</dbReference>
<feature type="signal peptide" evidence="4">
    <location>
        <begin position="1"/>
        <end position="20"/>
    </location>
</feature>
<dbReference type="SMART" id="SM00645">
    <property type="entry name" value="Pept_C1"/>
    <property type="match status" value="2"/>
</dbReference>
<dbReference type="HOGENOM" id="CLU_017989_0_0_1"/>
<dbReference type="PRINTS" id="PR00705">
    <property type="entry name" value="PAPAIN"/>
</dbReference>
<dbReference type="OMA" id="QWSHCSS"/>
<reference evidence="7" key="1">
    <citation type="journal article" date="2006" name="PLoS Biol.">
        <title>Macronuclear genome sequence of the ciliate Tetrahymena thermophila, a model eukaryote.</title>
        <authorList>
            <person name="Eisen J.A."/>
            <person name="Coyne R.S."/>
            <person name="Wu M."/>
            <person name="Wu D."/>
            <person name="Thiagarajan M."/>
            <person name="Wortman J.R."/>
            <person name="Badger J.H."/>
            <person name="Ren Q."/>
            <person name="Amedeo P."/>
            <person name="Jones K.M."/>
            <person name="Tallon L.J."/>
            <person name="Delcher A.L."/>
            <person name="Salzberg S.L."/>
            <person name="Silva J.C."/>
            <person name="Haas B.J."/>
            <person name="Majoros W.H."/>
            <person name="Farzad M."/>
            <person name="Carlton J.M."/>
            <person name="Smith R.K. Jr."/>
            <person name="Garg J."/>
            <person name="Pearlman R.E."/>
            <person name="Karrer K.M."/>
            <person name="Sun L."/>
            <person name="Manning G."/>
            <person name="Elde N.C."/>
            <person name="Turkewitz A.P."/>
            <person name="Asai D.J."/>
            <person name="Wilkes D.E."/>
            <person name="Wang Y."/>
            <person name="Cai H."/>
            <person name="Collins K."/>
            <person name="Stewart B.A."/>
            <person name="Lee S.R."/>
            <person name="Wilamowska K."/>
            <person name="Weinberg Z."/>
            <person name="Ruzzo W.L."/>
            <person name="Wloga D."/>
            <person name="Gaertig J."/>
            <person name="Frankel J."/>
            <person name="Tsao C.-C."/>
            <person name="Gorovsky M.A."/>
            <person name="Keeling P.J."/>
            <person name="Waller R.F."/>
            <person name="Patron N.J."/>
            <person name="Cherry J.M."/>
            <person name="Stover N.A."/>
            <person name="Krieger C.J."/>
            <person name="del Toro C."/>
            <person name="Ryder H.F."/>
            <person name="Williamson S.C."/>
            <person name="Barbeau R.A."/>
            <person name="Hamilton E.P."/>
            <person name="Orias E."/>
        </authorList>
    </citation>
    <scope>NUCLEOTIDE SEQUENCE [LARGE SCALE GENOMIC DNA]</scope>
    <source>
        <strain evidence="7">SB210</strain>
    </source>
</reference>
<keyword evidence="3" id="KW-1015">Disulfide bond</keyword>
<organism evidence="6 7">
    <name type="scientific">Tetrahymena thermophila (strain SB210)</name>
    <dbReference type="NCBI Taxonomy" id="312017"/>
    <lineage>
        <taxon>Eukaryota</taxon>
        <taxon>Sar</taxon>
        <taxon>Alveolata</taxon>
        <taxon>Ciliophora</taxon>
        <taxon>Intramacronucleata</taxon>
        <taxon>Oligohymenophorea</taxon>
        <taxon>Hymenostomatida</taxon>
        <taxon>Tetrahymenina</taxon>
        <taxon>Tetrahymenidae</taxon>
        <taxon>Tetrahymena</taxon>
    </lineage>
</organism>
<feature type="chain" id="PRO_5018756486" evidence="4">
    <location>
        <begin position="21"/>
        <end position="591"/>
    </location>
</feature>
<dbReference type="PROSITE" id="PS00639">
    <property type="entry name" value="THIOL_PROTEASE_HIS"/>
    <property type="match status" value="1"/>
</dbReference>
<feature type="domain" description="Peptidase C1A papain C-terminal" evidence="5">
    <location>
        <begin position="340"/>
        <end position="578"/>
    </location>
</feature>
<dbReference type="InParanoid" id="I7LSX9"/>
<protein>
    <submittedName>
        <fullName evidence="6">Papain family cysteine protease</fullName>
    </submittedName>
</protein>
<keyword evidence="2" id="KW-0865">Zymogen</keyword>
<dbReference type="InterPro" id="IPR000668">
    <property type="entry name" value="Peptidase_C1A_C"/>
</dbReference>
<evidence type="ECO:0000256" key="1">
    <source>
        <dbReference type="ARBA" id="ARBA00008455"/>
    </source>
</evidence>
<evidence type="ECO:0000313" key="6">
    <source>
        <dbReference type="EMBL" id="EAR83820.1"/>
    </source>
</evidence>
<evidence type="ECO:0000256" key="2">
    <source>
        <dbReference type="ARBA" id="ARBA00023145"/>
    </source>
</evidence>
<dbReference type="EMBL" id="GG662466">
    <property type="protein sequence ID" value="EAR83820.1"/>
    <property type="molecule type" value="Genomic_DNA"/>
</dbReference>
<dbReference type="InterPro" id="IPR013128">
    <property type="entry name" value="Peptidase_C1A"/>
</dbReference>
<dbReference type="GO" id="GO:0008234">
    <property type="term" value="F:cysteine-type peptidase activity"/>
    <property type="evidence" value="ECO:0007669"/>
    <property type="project" value="InterPro"/>
</dbReference>
<keyword evidence="6" id="KW-0378">Hydrolase</keyword>
<sequence length="591" mass="66021">MNKAAKFIVLISIIYLGVIAKNNNQGHIHSKTFQSKVINPLQYVKELPDTWLWSNVNGIDYLTFGRNQHIPQYCGSCWAFAATSALSDRIKIARNATFPDINLSPQFLLSCQQDQEDLGCNGGDARNAFAWIHSNNITDETCSVYRAKGYTNGQACTQQIKCQNCSPLIGCKSQTNYQIYGVSEYGDVSGEEAMMQEIYQRGPITCGIAVPDALLNYTGGIFYDRTGDLEIEHDISVVGYGTLKNGTKYWMVRNSWGTYWGENGFFRIIRGVNNLNIESACAWAVPRDTWSNDVRNLTTVNEKPVSNFQKSSGCKRESIFNLPEKIKSSRPHEYLKAADLPKSFTWQNAYGKNYLSITRNQHIPVYCGSCWAHGATSSIADRINIARNGTFPQVALSPQVIINCKAGGSCSGGNAMGVYEFGHTNGIPEESCQQYVAKNPEKFTCSDIQQCMNCAPSEKGQNCWAQPNFKKWKISEYGYVKGADQMKAEIFARGPIGCGIEATLKLENYSGGIFEQNLLFTSLNHEVAVVGWGVDEATGVEYWIARNSWGSYWGENGYFRIRMHKNNNGIEKECDWGVPIVEEEEVTVEAY</sequence>
<evidence type="ECO:0000256" key="3">
    <source>
        <dbReference type="ARBA" id="ARBA00023157"/>
    </source>
</evidence>
<name>I7LSX9_TETTS</name>
<feature type="domain" description="Peptidase C1A papain C-terminal" evidence="5">
    <location>
        <begin position="47"/>
        <end position="285"/>
    </location>
</feature>
<dbReference type="PANTHER" id="PTHR12411">
    <property type="entry name" value="CYSTEINE PROTEASE FAMILY C1-RELATED"/>
    <property type="match status" value="1"/>
</dbReference>
<dbReference type="SUPFAM" id="SSF54001">
    <property type="entry name" value="Cysteine proteinases"/>
    <property type="match status" value="2"/>
</dbReference>
<dbReference type="KEGG" id="tet:TTHERM_00823810"/>
<evidence type="ECO:0000259" key="5">
    <source>
        <dbReference type="SMART" id="SM00645"/>
    </source>
</evidence>
<dbReference type="eggNOG" id="KOG1543">
    <property type="taxonomic scope" value="Eukaryota"/>
</dbReference>
<keyword evidence="4" id="KW-0732">Signal</keyword>
<dbReference type="InterPro" id="IPR038765">
    <property type="entry name" value="Papain-like_cys_pep_sf"/>
</dbReference>
<evidence type="ECO:0000313" key="7">
    <source>
        <dbReference type="Proteomes" id="UP000009168"/>
    </source>
</evidence>
<dbReference type="OrthoDB" id="190265at2759"/>
<dbReference type="Gene3D" id="3.90.70.10">
    <property type="entry name" value="Cysteine proteinases"/>
    <property type="match status" value="2"/>
</dbReference>
<dbReference type="AlphaFoldDB" id="I7LSX9"/>
<dbReference type="InterPro" id="IPR025660">
    <property type="entry name" value="Pept_his_AS"/>
</dbReference>
<dbReference type="Proteomes" id="UP000009168">
    <property type="component" value="Unassembled WGS sequence"/>
</dbReference>
<keyword evidence="7" id="KW-1185">Reference proteome</keyword>